<dbReference type="AlphaFoldDB" id="A0A1X9YV53"/>
<dbReference type="EMBL" id="CP021235">
    <property type="protein sequence ID" value="ARS36796.1"/>
    <property type="molecule type" value="Genomic_DNA"/>
</dbReference>
<evidence type="ECO:0000313" key="2">
    <source>
        <dbReference type="EMBL" id="ARS36796.1"/>
    </source>
</evidence>
<accession>A0A1X9YV53</accession>
<evidence type="ECO:0008006" key="4">
    <source>
        <dbReference type="Google" id="ProtNLM"/>
    </source>
</evidence>
<proteinExistence type="predicted"/>
<keyword evidence="3" id="KW-1185">Reference proteome</keyword>
<organism evidence="2 3">
    <name type="scientific">Pontibacter actiniarum</name>
    <dbReference type="NCBI Taxonomy" id="323450"/>
    <lineage>
        <taxon>Bacteria</taxon>
        <taxon>Pseudomonadati</taxon>
        <taxon>Bacteroidota</taxon>
        <taxon>Cytophagia</taxon>
        <taxon>Cytophagales</taxon>
        <taxon>Hymenobacteraceae</taxon>
        <taxon>Pontibacter</taxon>
    </lineage>
</organism>
<evidence type="ECO:0000256" key="1">
    <source>
        <dbReference type="SAM" id="Phobius"/>
    </source>
</evidence>
<feature type="transmembrane region" description="Helical" evidence="1">
    <location>
        <begin position="9"/>
        <end position="29"/>
    </location>
</feature>
<dbReference type="OrthoDB" id="853688at2"/>
<dbReference type="KEGG" id="pact:CA264_15965"/>
<feature type="transmembrane region" description="Helical" evidence="1">
    <location>
        <begin position="41"/>
        <end position="62"/>
    </location>
</feature>
<name>A0A1X9YV53_9BACT</name>
<gene>
    <name evidence="2" type="ORF">CA264_15965</name>
</gene>
<keyword evidence="1" id="KW-0472">Membrane</keyword>
<dbReference type="Proteomes" id="UP000266292">
    <property type="component" value="Chromosome"/>
</dbReference>
<dbReference type="RefSeq" id="WP_025608399.1">
    <property type="nucleotide sequence ID" value="NZ_CP021235.1"/>
</dbReference>
<protein>
    <recommendedName>
        <fullName evidence="4">Cardiolipin synthase N-terminal domain-containing protein</fullName>
    </recommendedName>
</protein>
<dbReference type="STRING" id="709015.GCA_000472485_03223"/>
<reference evidence="3" key="1">
    <citation type="submission" date="2017-05" db="EMBL/GenBank/DDBJ databases">
        <authorList>
            <person name="Ray J."/>
            <person name="Price M."/>
            <person name="Deutschbauer A."/>
        </authorList>
    </citation>
    <scope>NUCLEOTIDE SEQUENCE [LARGE SCALE GENOMIC DNA]</scope>
    <source>
        <strain evidence="3">DSM 19842</strain>
    </source>
</reference>
<keyword evidence="1" id="KW-0812">Transmembrane</keyword>
<sequence>MELLARHPAIFLLVSLNYLLVIVALIHLIFKSNYHLGQRLIWMAILWLIPALGVATYWLVWYRKEGRI</sequence>
<keyword evidence="1" id="KW-1133">Transmembrane helix</keyword>
<evidence type="ECO:0000313" key="3">
    <source>
        <dbReference type="Proteomes" id="UP000266292"/>
    </source>
</evidence>